<dbReference type="GO" id="GO:0005737">
    <property type="term" value="C:cytoplasm"/>
    <property type="evidence" value="ECO:0007669"/>
    <property type="project" value="UniProtKB-SubCell"/>
</dbReference>
<dbReference type="STRING" id="128944.AWM75_06780"/>
<reference evidence="2 3" key="1">
    <citation type="journal article" date="2016" name="Genome Announc.">
        <title>Complete Genome Sequences of Aerococcus christensenii CCUG 28831T, Aerococcus sanguinicola CCUG 43001T, Aerococcus urinae CCUG 36881T, Aerococcus urinaeequi CCUG 28094T, Aerococcus urinaehominis CCUG 42038 BT, and Aerococcus viridans CCUG 4311T.</title>
        <authorList>
            <person name="Carkaci D."/>
            <person name="Dargis R."/>
            <person name="Nielsen X.C."/>
            <person name="Skovgaard O."/>
            <person name="Fuursted K."/>
            <person name="Christensen J.J."/>
        </authorList>
    </citation>
    <scope>NUCLEOTIDE SEQUENCE [LARGE SCALE GENOMIC DNA]</scope>
    <source>
        <strain evidence="2 3">CCUG42038B</strain>
    </source>
</reference>
<dbReference type="GO" id="GO:0051301">
    <property type="term" value="P:cell division"/>
    <property type="evidence" value="ECO:0007669"/>
    <property type="project" value="UniProtKB-KW"/>
</dbReference>
<dbReference type="GO" id="GO:0051304">
    <property type="term" value="P:chromosome separation"/>
    <property type="evidence" value="ECO:0007669"/>
    <property type="project" value="InterPro"/>
</dbReference>
<dbReference type="HAMAP" id="MF_01804">
    <property type="entry name" value="ScpB"/>
    <property type="match status" value="1"/>
</dbReference>
<sequence length="189" mass="21039">MIAALQALLFVAGDDGISLTDLSQLLGKKAEVVTYHLMRLAKKLAQDNDSGLRLTLIDGRFQLVTKKNQANIVQQYAISPFSAKLSQAALESLAIIAYRQPITRLEIDEIRGVQSSAMLQKLLQRDLIEVVGRQNSPGRPLLYQVSDYFYQYFGLSSLDQLPDLTSLAEANQAEETSLFDFADLDIQED</sequence>
<dbReference type="GO" id="GO:0006260">
    <property type="term" value="P:DNA replication"/>
    <property type="evidence" value="ECO:0007669"/>
    <property type="project" value="UniProtKB-UniRule"/>
</dbReference>
<evidence type="ECO:0000313" key="3">
    <source>
        <dbReference type="Proteomes" id="UP000062260"/>
    </source>
</evidence>
<dbReference type="PANTHER" id="PTHR34298">
    <property type="entry name" value="SEGREGATION AND CONDENSATION PROTEIN B"/>
    <property type="match status" value="1"/>
</dbReference>
<organism evidence="2 3">
    <name type="scientific">Aerococcus urinaehominis</name>
    <dbReference type="NCBI Taxonomy" id="128944"/>
    <lineage>
        <taxon>Bacteria</taxon>
        <taxon>Bacillati</taxon>
        <taxon>Bacillota</taxon>
        <taxon>Bacilli</taxon>
        <taxon>Lactobacillales</taxon>
        <taxon>Aerococcaceae</taxon>
        <taxon>Aerococcus</taxon>
    </lineage>
</organism>
<evidence type="ECO:0000313" key="2">
    <source>
        <dbReference type="EMBL" id="AMB99705.1"/>
    </source>
</evidence>
<dbReference type="SUPFAM" id="SSF46785">
    <property type="entry name" value="Winged helix' DNA-binding domain"/>
    <property type="match status" value="2"/>
</dbReference>
<dbReference type="InterPro" id="IPR005234">
    <property type="entry name" value="ScpB_csome_segregation"/>
</dbReference>
<comment type="subcellular location">
    <subcellularLocation>
        <location evidence="1">Cytoplasm</location>
    </subcellularLocation>
    <text evidence="1">Associated with two foci at the outer edges of the nucleoid region in young cells, and at four foci within both cell halves in older cells.</text>
</comment>
<keyword evidence="1" id="KW-0132">Cell division</keyword>
<accession>A0A0X8FLW5</accession>
<reference evidence="3" key="2">
    <citation type="submission" date="2016-01" db="EMBL/GenBank/DDBJ databases">
        <title>Six Aerococcus type strain genome sequencing and assembly using PacBio and Illumina Hiseq.</title>
        <authorList>
            <person name="Carkaci D."/>
            <person name="Dargis R."/>
            <person name="Nielsen X.C."/>
            <person name="Skovgaard O."/>
            <person name="Fuursted K."/>
            <person name="Christensen J.J."/>
        </authorList>
    </citation>
    <scope>NUCLEOTIDE SEQUENCE [LARGE SCALE GENOMIC DNA]</scope>
    <source>
        <strain evidence="3">CCUG42038B</strain>
    </source>
</reference>
<dbReference type="Proteomes" id="UP000062260">
    <property type="component" value="Chromosome"/>
</dbReference>
<keyword evidence="1" id="KW-0131">Cell cycle</keyword>
<dbReference type="InterPro" id="IPR036390">
    <property type="entry name" value="WH_DNA-bd_sf"/>
</dbReference>
<comment type="function">
    <text evidence="1">Participates in chromosomal partition during cell division. May act via the formation of a condensin-like complex containing Smc and ScpA that pull DNA away from mid-cell into both cell halves.</text>
</comment>
<evidence type="ECO:0000256" key="1">
    <source>
        <dbReference type="HAMAP-Rule" id="MF_01804"/>
    </source>
</evidence>
<keyword evidence="1" id="KW-0963">Cytoplasm</keyword>
<keyword evidence="3" id="KW-1185">Reference proteome</keyword>
<comment type="similarity">
    <text evidence="1">Belongs to the ScpB family.</text>
</comment>
<keyword evidence="1" id="KW-0159">Chromosome partition</keyword>
<dbReference type="InterPro" id="IPR036388">
    <property type="entry name" value="WH-like_DNA-bd_sf"/>
</dbReference>
<dbReference type="NCBIfam" id="TIGR00281">
    <property type="entry name" value="SMC-Scp complex subunit ScpB"/>
    <property type="match status" value="1"/>
</dbReference>
<dbReference type="PIRSF" id="PIRSF019345">
    <property type="entry name" value="ScpB"/>
    <property type="match status" value="1"/>
</dbReference>
<dbReference type="OrthoDB" id="9806226at2"/>
<gene>
    <name evidence="1 2" type="primary">scpB</name>
    <name evidence="2" type="ORF">AWM75_06780</name>
</gene>
<dbReference type="RefSeq" id="WP_067979977.1">
    <property type="nucleotide sequence ID" value="NZ_CP014163.1"/>
</dbReference>
<name>A0A0X8FLW5_9LACT</name>
<comment type="subunit">
    <text evidence="1">Homodimer. Homodimerization may be required to stabilize the binding of ScpA to the Smc head domains. Component of a cohesin-like complex composed of ScpA, ScpB and the Smc homodimer, in which ScpA and ScpB bind to the head domain of Smc. The presence of the three proteins is required for the association of the complex with DNA.</text>
</comment>
<dbReference type="Gene3D" id="1.10.10.10">
    <property type="entry name" value="Winged helix-like DNA-binding domain superfamily/Winged helix DNA-binding domain"/>
    <property type="match status" value="2"/>
</dbReference>
<dbReference type="Pfam" id="PF04079">
    <property type="entry name" value="SMC_ScpB"/>
    <property type="match status" value="1"/>
</dbReference>
<dbReference type="PANTHER" id="PTHR34298:SF2">
    <property type="entry name" value="SEGREGATION AND CONDENSATION PROTEIN B"/>
    <property type="match status" value="1"/>
</dbReference>
<proteinExistence type="inferred from homology"/>
<dbReference type="KEGG" id="auh:AWM75_06780"/>
<dbReference type="AlphaFoldDB" id="A0A0X8FLW5"/>
<protein>
    <recommendedName>
        <fullName evidence="1">Segregation and condensation protein B</fullName>
    </recommendedName>
</protein>
<dbReference type="EMBL" id="CP014163">
    <property type="protein sequence ID" value="AMB99705.1"/>
    <property type="molecule type" value="Genomic_DNA"/>
</dbReference>